<evidence type="ECO:0000259" key="5">
    <source>
        <dbReference type="Pfam" id="PF07686"/>
    </source>
</evidence>
<organism evidence="6 7">
    <name type="scientific">Pyxicephalus adspersus</name>
    <name type="common">African bullfrog</name>
    <dbReference type="NCBI Taxonomy" id="30357"/>
    <lineage>
        <taxon>Eukaryota</taxon>
        <taxon>Metazoa</taxon>
        <taxon>Chordata</taxon>
        <taxon>Craniata</taxon>
        <taxon>Vertebrata</taxon>
        <taxon>Euteleostomi</taxon>
        <taxon>Amphibia</taxon>
        <taxon>Batrachia</taxon>
        <taxon>Anura</taxon>
        <taxon>Neobatrachia</taxon>
        <taxon>Ranoidea</taxon>
        <taxon>Pyxicephalidae</taxon>
        <taxon>Pyxicephalinae</taxon>
        <taxon>Pyxicephalus</taxon>
    </lineage>
</organism>
<keyword evidence="3" id="KW-0675">Receptor</keyword>
<dbReference type="InterPro" id="IPR013783">
    <property type="entry name" value="Ig-like_fold"/>
</dbReference>
<gene>
    <name evidence="6" type="ORF">GDO54_013621</name>
</gene>
<keyword evidence="2" id="KW-0391">Immunity</keyword>
<proteinExistence type="predicted"/>
<accession>A0AAV2ZVQ0</accession>
<dbReference type="Gene3D" id="2.60.40.10">
    <property type="entry name" value="Immunoglobulins"/>
    <property type="match status" value="1"/>
</dbReference>
<name>A0AAV2ZVQ0_PYXAD</name>
<evidence type="ECO:0000256" key="4">
    <source>
        <dbReference type="ARBA" id="ARBA00023319"/>
    </source>
</evidence>
<comment type="caution">
    <text evidence="6">The sequence shown here is derived from an EMBL/GenBank/DDBJ whole genome shotgun (WGS) entry which is preliminary data.</text>
</comment>
<dbReference type="Proteomes" id="UP001181693">
    <property type="component" value="Unassembled WGS sequence"/>
</dbReference>
<evidence type="ECO:0000256" key="3">
    <source>
        <dbReference type="ARBA" id="ARBA00023170"/>
    </source>
</evidence>
<dbReference type="GO" id="GO:0002250">
    <property type="term" value="P:adaptive immune response"/>
    <property type="evidence" value="ECO:0007669"/>
    <property type="project" value="UniProtKB-KW"/>
</dbReference>
<keyword evidence="2" id="KW-1064">Adaptive immunity</keyword>
<evidence type="ECO:0000313" key="7">
    <source>
        <dbReference type="Proteomes" id="UP001181693"/>
    </source>
</evidence>
<dbReference type="InterPro" id="IPR036179">
    <property type="entry name" value="Ig-like_dom_sf"/>
</dbReference>
<sequence>MFWYIRKPGQTINMLLQEYTKQEDLEEEYNGRFSYNNDKTNKKFPLNITNVRVSDSGTYYCVFSDTLCDVHEQDVQKYFTVTHLADIEDQEKRLKCTASM</sequence>
<dbReference type="InterPro" id="IPR051287">
    <property type="entry name" value="TCR_variable_region"/>
</dbReference>
<dbReference type="Pfam" id="PF07686">
    <property type="entry name" value="V-set"/>
    <property type="match status" value="1"/>
</dbReference>
<protein>
    <recommendedName>
        <fullName evidence="5">Immunoglobulin V-set domain-containing protein</fullName>
    </recommendedName>
</protein>
<evidence type="ECO:0000256" key="1">
    <source>
        <dbReference type="ARBA" id="ARBA00022729"/>
    </source>
</evidence>
<keyword evidence="1" id="KW-0732">Signal</keyword>
<dbReference type="PANTHER" id="PTHR19367">
    <property type="entry name" value="T-CELL RECEPTOR ALPHA CHAIN V REGION"/>
    <property type="match status" value="1"/>
</dbReference>
<feature type="domain" description="Immunoglobulin V-set" evidence="5">
    <location>
        <begin position="1"/>
        <end position="68"/>
    </location>
</feature>
<dbReference type="AlphaFoldDB" id="A0AAV2ZVQ0"/>
<dbReference type="InterPro" id="IPR013106">
    <property type="entry name" value="Ig_V-set"/>
</dbReference>
<dbReference type="EMBL" id="DYDO01000006">
    <property type="protein sequence ID" value="DBA22604.1"/>
    <property type="molecule type" value="Genomic_DNA"/>
</dbReference>
<keyword evidence="4" id="KW-0393">Immunoglobulin domain</keyword>
<reference evidence="6" key="1">
    <citation type="thesis" date="2020" institute="ProQuest LLC" country="789 East Eisenhower Parkway, Ann Arbor, MI, USA">
        <title>Comparative Genomics and Chromosome Evolution.</title>
        <authorList>
            <person name="Mudd A.B."/>
        </authorList>
    </citation>
    <scope>NUCLEOTIDE SEQUENCE</scope>
    <source>
        <strain evidence="6">1538</strain>
        <tissue evidence="6">Blood</tissue>
    </source>
</reference>
<evidence type="ECO:0000256" key="2">
    <source>
        <dbReference type="ARBA" id="ARBA00023130"/>
    </source>
</evidence>
<dbReference type="SUPFAM" id="SSF48726">
    <property type="entry name" value="Immunoglobulin"/>
    <property type="match status" value="1"/>
</dbReference>
<dbReference type="PANTHER" id="PTHR19367:SF18">
    <property type="entry name" value="T CELL RECEPTOR ALPHA VARIABLE 16"/>
    <property type="match status" value="1"/>
</dbReference>
<keyword evidence="7" id="KW-1185">Reference proteome</keyword>
<evidence type="ECO:0000313" key="6">
    <source>
        <dbReference type="EMBL" id="DBA22604.1"/>
    </source>
</evidence>